<keyword evidence="5" id="KW-1185">Reference proteome</keyword>
<evidence type="ECO:0000259" key="2">
    <source>
        <dbReference type="PROSITE" id="PS50026"/>
    </source>
</evidence>
<reference evidence="3 5" key="1">
    <citation type="journal article" date="2014" name="Nat. Genet.">
        <title>Genome and transcriptome of the porcine whipworm Trichuris suis.</title>
        <authorList>
            <person name="Jex A.R."/>
            <person name="Nejsum P."/>
            <person name="Schwarz E.M."/>
            <person name="Hu L."/>
            <person name="Young N.D."/>
            <person name="Hall R.S."/>
            <person name="Korhonen P.K."/>
            <person name="Liao S."/>
            <person name="Thamsborg S."/>
            <person name="Xia J."/>
            <person name="Xu P."/>
            <person name="Wang S."/>
            <person name="Scheerlinck J.P."/>
            <person name="Hofmann A."/>
            <person name="Sternberg P.W."/>
            <person name="Wang J."/>
            <person name="Gasser R.B."/>
        </authorList>
    </citation>
    <scope>NUCLEOTIDE SEQUENCE [LARGE SCALE GENOMIC DNA]</scope>
    <source>
        <strain evidence="4">DCEP-RM93F</strain>
        <strain evidence="3">DCEP-RM93M</strain>
    </source>
</reference>
<protein>
    <recommendedName>
        <fullName evidence="2">EGF-like domain-containing protein</fullName>
    </recommendedName>
</protein>
<sequence>MTKVTSLCNPSLWVLNLLQAKKREISAFALLYALLIEAQTCPYERSGDIIGFKLSNNECLSFISVNNEGLRGSGDELEIYNDFCSTHFKGGHVARLEVGIAFPRSMQWLRNHTVIRVYSGVQLIGAELTQYEEEFGWFQIDERPFFNFQCSENPIRYATWLELPVSVVFRCVHPLKIAFQIFLYKYWSSAWIRDYSLKIEEDDKLFRQLTGYPKCRLLLIKNSGHISFTELQPCRDAKWSHFACRHYASMNCRRERLELCHSSNLFEGCRSFAYKTVQQPEAPYGYHCERDNNGPNCHCPCANSAWLQWSAWSSTCGIAERFRKGVVGNGTAEECDRHNSTCCHQMERKVYNISCSSYIFNTAIHILNDSCLNNGTITKHWQNGVFCKCPPLFTGAVCDTSNHCLTMFPFNQG</sequence>
<dbReference type="PROSITE" id="PS50026">
    <property type="entry name" value="EGF_3"/>
    <property type="match status" value="1"/>
</dbReference>
<evidence type="ECO:0000313" key="5">
    <source>
        <dbReference type="Proteomes" id="UP000030764"/>
    </source>
</evidence>
<accession>A0A085MEK3</accession>
<keyword evidence="1" id="KW-0245">EGF-like domain</keyword>
<dbReference type="AlphaFoldDB" id="A0A085MEK3"/>
<name>A0A085MEK3_9BILA</name>
<dbReference type="Proteomes" id="UP000030758">
    <property type="component" value="Unassembled WGS sequence"/>
</dbReference>
<keyword evidence="1" id="KW-1015">Disulfide bond</keyword>
<gene>
    <name evidence="3" type="ORF">M513_03397</name>
    <name evidence="4" type="ORF">M514_03397</name>
</gene>
<proteinExistence type="predicted"/>
<feature type="domain" description="EGF-like" evidence="2">
    <location>
        <begin position="361"/>
        <end position="399"/>
    </location>
</feature>
<feature type="disulfide bond" evidence="1">
    <location>
        <begin position="389"/>
        <end position="398"/>
    </location>
</feature>
<comment type="caution">
    <text evidence="1">Lacks conserved residue(s) required for the propagation of feature annotation.</text>
</comment>
<evidence type="ECO:0000313" key="4">
    <source>
        <dbReference type="EMBL" id="KFD68063.1"/>
    </source>
</evidence>
<dbReference type="InterPro" id="IPR000742">
    <property type="entry name" value="EGF"/>
</dbReference>
<dbReference type="PROSITE" id="PS00022">
    <property type="entry name" value="EGF_1"/>
    <property type="match status" value="1"/>
</dbReference>
<evidence type="ECO:0000256" key="1">
    <source>
        <dbReference type="PROSITE-ProRule" id="PRU00076"/>
    </source>
</evidence>
<dbReference type="SUPFAM" id="SSF57196">
    <property type="entry name" value="EGF/Laminin"/>
    <property type="match status" value="1"/>
</dbReference>
<organism evidence="3 5">
    <name type="scientific">Trichuris suis</name>
    <name type="common">pig whipworm</name>
    <dbReference type="NCBI Taxonomy" id="68888"/>
    <lineage>
        <taxon>Eukaryota</taxon>
        <taxon>Metazoa</taxon>
        <taxon>Ecdysozoa</taxon>
        <taxon>Nematoda</taxon>
        <taxon>Enoplea</taxon>
        <taxon>Dorylaimia</taxon>
        <taxon>Trichinellida</taxon>
        <taxon>Trichuridae</taxon>
        <taxon>Trichuris</taxon>
    </lineage>
</organism>
<dbReference type="Gene3D" id="2.10.25.10">
    <property type="entry name" value="Laminin"/>
    <property type="match status" value="1"/>
</dbReference>
<dbReference type="EMBL" id="KL367508">
    <property type="protein sequence ID" value="KFD68063.1"/>
    <property type="molecule type" value="Genomic_DNA"/>
</dbReference>
<dbReference type="Proteomes" id="UP000030764">
    <property type="component" value="Unassembled WGS sequence"/>
</dbReference>
<evidence type="ECO:0000313" key="3">
    <source>
        <dbReference type="EMBL" id="KFD55649.1"/>
    </source>
</evidence>
<dbReference type="EMBL" id="KL363198">
    <property type="protein sequence ID" value="KFD55649.1"/>
    <property type="molecule type" value="Genomic_DNA"/>
</dbReference>
<dbReference type="OrthoDB" id="10290992at2759"/>